<accession>A0ABD3N1J3</accession>
<feature type="signal peptide" evidence="5">
    <location>
        <begin position="1"/>
        <end position="20"/>
    </location>
</feature>
<protein>
    <recommendedName>
        <fullName evidence="4">dCMP deaminase</fullName>
        <ecNumber evidence="3">3.5.4.12</ecNumber>
    </recommendedName>
    <alternativeName>
        <fullName evidence="4">dCMP deaminase</fullName>
    </alternativeName>
</protein>
<sequence>MHILPNSTFFVVALTSSVLATRRVVATATATSRTIDNLHRLAEGINPCSCQPVSTSTMSTQDTLKCSTESDVSSQAKSNSIRDIIHLESRGYDIHSPNNIQKRADYLSWDDYFLAVAYLSGQRSKDPHPSSDSSGGACIVDAMGRIVGIGYDGFPRGCSDDCLPWASPAVSSNTVEDDTRGEEAWLNTKVPYLVHAEINAILNKCSADVVGGRMFVPNFPSNECAKFIIQSGIQEIVYVEDHDVDSDSSRASRILFEVAGVKMTKIKPSVPSITINFRTGSSPLSKRTSNEVQNNNDIQQNEDEMEKYLGILHREASLDPFTYKVKKRPDYLSWDEYFMGVAFLSAQRSKDPNTQVGACIVDQDRCIIGIGYNGFPRGCSDEVLPWAREASCDLHKKYPYGKFRE</sequence>
<gene>
    <name evidence="7" type="ORF">ACHAWU_005529</name>
</gene>
<evidence type="ECO:0000313" key="7">
    <source>
        <dbReference type="EMBL" id="KAL3769577.1"/>
    </source>
</evidence>
<evidence type="ECO:0000256" key="1">
    <source>
        <dbReference type="ARBA" id="ARBA00022727"/>
    </source>
</evidence>
<dbReference type="Gene3D" id="3.40.140.10">
    <property type="entry name" value="Cytidine Deaminase, domain 2"/>
    <property type="match status" value="2"/>
</dbReference>
<evidence type="ECO:0000256" key="4">
    <source>
        <dbReference type="ARBA" id="ARBA00041763"/>
    </source>
</evidence>
<evidence type="ECO:0000256" key="5">
    <source>
        <dbReference type="SAM" id="SignalP"/>
    </source>
</evidence>
<dbReference type="AlphaFoldDB" id="A0ABD3N1J3"/>
<dbReference type="PROSITE" id="PS51747">
    <property type="entry name" value="CYT_DCMP_DEAMINASES_2"/>
    <property type="match status" value="2"/>
</dbReference>
<organism evidence="7 8">
    <name type="scientific">Discostella pseudostelligera</name>
    <dbReference type="NCBI Taxonomy" id="259834"/>
    <lineage>
        <taxon>Eukaryota</taxon>
        <taxon>Sar</taxon>
        <taxon>Stramenopiles</taxon>
        <taxon>Ochrophyta</taxon>
        <taxon>Bacillariophyta</taxon>
        <taxon>Coscinodiscophyceae</taxon>
        <taxon>Thalassiosirophycidae</taxon>
        <taxon>Stephanodiscales</taxon>
        <taxon>Stephanodiscaceae</taxon>
        <taxon>Discostella</taxon>
    </lineage>
</organism>
<dbReference type="GO" id="GO:0016787">
    <property type="term" value="F:hydrolase activity"/>
    <property type="evidence" value="ECO:0007669"/>
    <property type="project" value="UniProtKB-KW"/>
</dbReference>
<evidence type="ECO:0000259" key="6">
    <source>
        <dbReference type="PROSITE" id="PS51747"/>
    </source>
</evidence>
<keyword evidence="1" id="KW-0545">Nucleotide biosynthesis</keyword>
<dbReference type="Pfam" id="PF00383">
    <property type="entry name" value="dCMP_cyt_deam_1"/>
    <property type="match status" value="2"/>
</dbReference>
<dbReference type="Proteomes" id="UP001530293">
    <property type="component" value="Unassembled WGS sequence"/>
</dbReference>
<evidence type="ECO:0000313" key="8">
    <source>
        <dbReference type="Proteomes" id="UP001530293"/>
    </source>
</evidence>
<feature type="domain" description="CMP/dCMP-type deaminase" evidence="6">
    <location>
        <begin position="333"/>
        <end position="405"/>
    </location>
</feature>
<evidence type="ECO:0000256" key="2">
    <source>
        <dbReference type="ARBA" id="ARBA00022801"/>
    </source>
</evidence>
<feature type="domain" description="CMP/dCMP-type deaminase" evidence="6">
    <location>
        <begin position="108"/>
        <end position="255"/>
    </location>
</feature>
<dbReference type="SUPFAM" id="SSF53927">
    <property type="entry name" value="Cytidine deaminase-like"/>
    <property type="match status" value="2"/>
</dbReference>
<keyword evidence="2" id="KW-0378">Hydrolase</keyword>
<dbReference type="EMBL" id="JALLBG020000054">
    <property type="protein sequence ID" value="KAL3769577.1"/>
    <property type="molecule type" value="Genomic_DNA"/>
</dbReference>
<dbReference type="PANTHER" id="PTHR11086">
    <property type="entry name" value="DEOXYCYTIDYLATE DEAMINASE-RELATED"/>
    <property type="match status" value="1"/>
</dbReference>
<keyword evidence="5" id="KW-0732">Signal</keyword>
<keyword evidence="8" id="KW-1185">Reference proteome</keyword>
<proteinExistence type="predicted"/>
<reference evidence="7 8" key="1">
    <citation type="submission" date="2024-10" db="EMBL/GenBank/DDBJ databases">
        <title>Updated reference genomes for cyclostephanoid diatoms.</title>
        <authorList>
            <person name="Roberts W.R."/>
            <person name="Alverson A.J."/>
        </authorList>
    </citation>
    <scope>NUCLEOTIDE SEQUENCE [LARGE SCALE GENOMIC DNA]</scope>
    <source>
        <strain evidence="7 8">AJA232-27</strain>
    </source>
</reference>
<dbReference type="InterPro" id="IPR002125">
    <property type="entry name" value="CMP_dCMP_dom"/>
</dbReference>
<dbReference type="EC" id="3.5.4.12" evidence="3"/>
<dbReference type="InterPro" id="IPR015517">
    <property type="entry name" value="dCMP_deaminase-rel"/>
</dbReference>
<comment type="caution">
    <text evidence="7">The sequence shown here is derived from an EMBL/GenBank/DDBJ whole genome shotgun (WGS) entry which is preliminary data.</text>
</comment>
<dbReference type="PANTHER" id="PTHR11086:SF18">
    <property type="entry name" value="DEOXYCYTIDYLATE DEAMINASE"/>
    <property type="match status" value="1"/>
</dbReference>
<feature type="chain" id="PRO_5044807536" description="dCMP deaminase" evidence="5">
    <location>
        <begin position="21"/>
        <end position="405"/>
    </location>
</feature>
<evidence type="ECO:0000256" key="3">
    <source>
        <dbReference type="ARBA" id="ARBA00038938"/>
    </source>
</evidence>
<dbReference type="InterPro" id="IPR016193">
    <property type="entry name" value="Cytidine_deaminase-like"/>
</dbReference>
<name>A0ABD3N1J3_9STRA</name>